<keyword evidence="2" id="KW-1185">Reference proteome</keyword>
<organism evidence="1 2">
    <name type="scientific">Paracoccus tegillarcae</name>
    <dbReference type="NCBI Taxonomy" id="1529068"/>
    <lineage>
        <taxon>Bacteria</taxon>
        <taxon>Pseudomonadati</taxon>
        <taxon>Pseudomonadota</taxon>
        <taxon>Alphaproteobacteria</taxon>
        <taxon>Rhodobacterales</taxon>
        <taxon>Paracoccaceae</taxon>
        <taxon>Paracoccus</taxon>
    </lineage>
</organism>
<dbReference type="Proteomes" id="UP000233742">
    <property type="component" value="Chromosome"/>
</dbReference>
<reference evidence="1 2" key="1">
    <citation type="submission" date="2017-12" db="EMBL/GenBank/DDBJ databases">
        <authorList>
            <person name="Hurst M.R.H."/>
        </authorList>
    </citation>
    <scope>NUCLEOTIDE SEQUENCE [LARGE SCALE GENOMIC DNA]</scope>
    <source>
        <strain evidence="1 2">BM15</strain>
    </source>
</reference>
<dbReference type="AlphaFoldDB" id="A0A2K9EMH7"/>
<sequence>MDILNRTYTASDVADLTGVTVKNLANWADRGLVPVANEGAVGRGLTREYSWFTLMQTACAAAIMDLGFTSPQEALTAALHFAHIGKGQSGWIGEPASDRAVRLPGLPFHHMRGVTMFYVAGDRSDVLLHRIWNKEPFADGFFKLKERLAGARGHVALNVSEIFEEVCRRLGEDYRLVLDAAYQGHDDAVNWRHPGQED</sequence>
<protein>
    <recommendedName>
        <fullName evidence="3">MerR family transcriptional regulator</fullName>
    </recommendedName>
</protein>
<dbReference type="OrthoDB" id="7872880at2"/>
<dbReference type="Gene3D" id="1.10.1660.10">
    <property type="match status" value="1"/>
</dbReference>
<proteinExistence type="predicted"/>
<dbReference type="KEGG" id="paro:CUV01_15715"/>
<dbReference type="EMBL" id="CP025408">
    <property type="protein sequence ID" value="AUH34637.1"/>
    <property type="molecule type" value="Genomic_DNA"/>
</dbReference>
<name>A0A2K9EMH7_9RHOB</name>
<evidence type="ECO:0000313" key="2">
    <source>
        <dbReference type="Proteomes" id="UP000233742"/>
    </source>
</evidence>
<evidence type="ECO:0008006" key="3">
    <source>
        <dbReference type="Google" id="ProtNLM"/>
    </source>
</evidence>
<dbReference type="RefSeq" id="WP_101461298.1">
    <property type="nucleotide sequence ID" value="NZ_CP025408.1"/>
</dbReference>
<evidence type="ECO:0000313" key="1">
    <source>
        <dbReference type="EMBL" id="AUH34637.1"/>
    </source>
</evidence>
<accession>A0A2K9EMH7</accession>
<gene>
    <name evidence="1" type="ORF">CUV01_15715</name>
</gene>